<organism evidence="1 2">
    <name type="scientific">Puccinia striiformis f. sp. tritici</name>
    <dbReference type="NCBI Taxonomy" id="168172"/>
    <lineage>
        <taxon>Eukaryota</taxon>
        <taxon>Fungi</taxon>
        <taxon>Dikarya</taxon>
        <taxon>Basidiomycota</taxon>
        <taxon>Pucciniomycotina</taxon>
        <taxon>Pucciniomycetes</taxon>
        <taxon>Pucciniales</taxon>
        <taxon>Pucciniaceae</taxon>
        <taxon>Puccinia</taxon>
    </lineage>
</organism>
<reference evidence="2" key="1">
    <citation type="journal article" date="2018" name="BMC Genomics">
        <title>Genomic insights into host adaptation between the wheat stripe rust pathogen (Puccinia striiformis f. sp. tritici) and the barley stripe rust pathogen (Puccinia striiformis f. sp. hordei).</title>
        <authorList>
            <person name="Xia C."/>
            <person name="Wang M."/>
            <person name="Yin C."/>
            <person name="Cornejo O.E."/>
            <person name="Hulbert S.H."/>
            <person name="Chen X."/>
        </authorList>
    </citation>
    <scope>NUCLEOTIDE SEQUENCE [LARGE SCALE GENOMIC DNA]</scope>
    <source>
        <strain evidence="2">93-210</strain>
    </source>
</reference>
<comment type="caution">
    <text evidence="1">The sequence shown here is derived from an EMBL/GenBank/DDBJ whole genome shotgun (WGS) entry which is preliminary data.</text>
</comment>
<evidence type="ECO:0000313" key="1">
    <source>
        <dbReference type="EMBL" id="KAI7957040.1"/>
    </source>
</evidence>
<reference evidence="1 2" key="3">
    <citation type="journal article" date="2022" name="Microbiol. Spectr.">
        <title>Folding features and dynamics of 3D genome architecture in plant fungal pathogens.</title>
        <authorList>
            <person name="Xia C."/>
        </authorList>
    </citation>
    <scope>NUCLEOTIDE SEQUENCE [LARGE SCALE GENOMIC DNA]</scope>
    <source>
        <strain evidence="1 2">93-210</strain>
    </source>
</reference>
<sequence length="64" mass="7344">MAWHYANQIEFEFKYSNRFNVLCLAIDTMAQLSFNPLVGLPQTLLKIVLDLCFETKPQCSEAST</sequence>
<keyword evidence="2" id="KW-1185">Reference proteome</keyword>
<proteinExistence type="predicted"/>
<gene>
    <name evidence="1" type="ORF">MJO28_004135</name>
</gene>
<name>A0ACC0EPM3_9BASI</name>
<dbReference type="Proteomes" id="UP001060170">
    <property type="component" value="Chromosome 4"/>
</dbReference>
<evidence type="ECO:0000313" key="2">
    <source>
        <dbReference type="Proteomes" id="UP001060170"/>
    </source>
</evidence>
<reference evidence="2" key="2">
    <citation type="journal article" date="2018" name="Mol. Plant Microbe Interact.">
        <title>Genome sequence resources for the wheat stripe rust pathogen (Puccinia striiformis f. sp. tritici) and the barley stripe rust pathogen (Puccinia striiformis f. sp. hordei).</title>
        <authorList>
            <person name="Xia C."/>
            <person name="Wang M."/>
            <person name="Yin C."/>
            <person name="Cornejo O.E."/>
            <person name="Hulbert S.H."/>
            <person name="Chen X."/>
        </authorList>
    </citation>
    <scope>NUCLEOTIDE SEQUENCE [LARGE SCALE GENOMIC DNA]</scope>
    <source>
        <strain evidence="2">93-210</strain>
    </source>
</reference>
<dbReference type="EMBL" id="CM045868">
    <property type="protein sequence ID" value="KAI7957040.1"/>
    <property type="molecule type" value="Genomic_DNA"/>
</dbReference>
<accession>A0ACC0EPM3</accession>
<protein>
    <submittedName>
        <fullName evidence="1">Uncharacterized protein</fullName>
    </submittedName>
</protein>